<keyword evidence="5 9" id="KW-1133">Transmembrane helix</keyword>
<comment type="subcellular location">
    <subcellularLocation>
        <location evidence="1">Cell membrane</location>
        <topology evidence="1">Single-pass membrane protein</topology>
    </subcellularLocation>
</comment>
<evidence type="ECO:0000256" key="4">
    <source>
        <dbReference type="ARBA" id="ARBA00022692"/>
    </source>
</evidence>
<evidence type="ECO:0000256" key="5">
    <source>
        <dbReference type="ARBA" id="ARBA00022989"/>
    </source>
</evidence>
<protein>
    <submittedName>
        <fullName evidence="11">OmpA family protein</fullName>
    </submittedName>
</protein>
<reference evidence="11" key="1">
    <citation type="submission" date="2020-11" db="EMBL/GenBank/DDBJ databases">
        <title>Halonatronomonas betainensis gen. nov., sp. nov. a novel haloalkaliphilic representative of the family Halanaerobiacae capable of betaine degradation.</title>
        <authorList>
            <person name="Boltyanskaya Y."/>
            <person name="Kevbrin V."/>
            <person name="Detkova E."/>
            <person name="Grouzdev D.S."/>
            <person name="Koziaeva V."/>
            <person name="Zhilina T."/>
        </authorList>
    </citation>
    <scope>NUCLEOTIDE SEQUENCE</scope>
    <source>
        <strain evidence="11">Z-7014</strain>
    </source>
</reference>
<keyword evidence="3" id="KW-1003">Cell membrane</keyword>
<evidence type="ECO:0000256" key="3">
    <source>
        <dbReference type="ARBA" id="ARBA00022475"/>
    </source>
</evidence>
<proteinExistence type="inferred from homology"/>
<dbReference type="InterPro" id="IPR006665">
    <property type="entry name" value="OmpA-like"/>
</dbReference>
<dbReference type="RefSeq" id="WP_270452349.1">
    <property type="nucleotide sequence ID" value="NZ_JADPIE010000001.1"/>
</dbReference>
<dbReference type="Gene3D" id="3.30.1330.60">
    <property type="entry name" value="OmpA-like domain"/>
    <property type="match status" value="1"/>
</dbReference>
<dbReference type="EMBL" id="JADPIE010000001">
    <property type="protein sequence ID" value="MBF8435693.1"/>
    <property type="molecule type" value="Genomic_DNA"/>
</dbReference>
<keyword evidence="12" id="KW-1185">Reference proteome</keyword>
<sequence length="251" mass="28345">MARKRPEEPESESGSPEWMTTFGDMMTLLLTFFVLLYSMSSIDVAKFEQAMGSLQGHLGVLSGGRAISTQQNLDRGDIGQDFSPITTRVLERAMTEIETYVEDEGVSQDVSTEMTQRGLVIRFTGQLLFNLGEADIREEGEDVLLRVADIIREVPNDVLVEGHTDNLPINTPEFPSNWELSTARATRVIRYFIENEDIDPDRLSASGYSEYQPLRPNDTPENRAENRRVEIVLLNPDYMGPPRAEQEEVIN</sequence>
<feature type="compositionally biased region" description="Basic and acidic residues" evidence="8">
    <location>
        <begin position="218"/>
        <end position="227"/>
    </location>
</feature>
<dbReference type="Pfam" id="PF13677">
    <property type="entry name" value="MotB_plug"/>
    <property type="match status" value="1"/>
</dbReference>
<evidence type="ECO:0000256" key="2">
    <source>
        <dbReference type="ARBA" id="ARBA00008914"/>
    </source>
</evidence>
<dbReference type="PANTHER" id="PTHR30329">
    <property type="entry name" value="STATOR ELEMENT OF FLAGELLAR MOTOR COMPLEX"/>
    <property type="match status" value="1"/>
</dbReference>
<evidence type="ECO:0000313" key="12">
    <source>
        <dbReference type="Proteomes" id="UP000621436"/>
    </source>
</evidence>
<comment type="caution">
    <text evidence="11">The sequence shown here is derived from an EMBL/GenBank/DDBJ whole genome shotgun (WGS) entry which is preliminary data.</text>
</comment>
<name>A0A931AMT9_9FIRM</name>
<keyword evidence="4 9" id="KW-0812">Transmembrane</keyword>
<accession>A0A931AMT9</accession>
<dbReference type="PROSITE" id="PS51123">
    <property type="entry name" value="OMPA_2"/>
    <property type="match status" value="1"/>
</dbReference>
<dbReference type="SUPFAM" id="SSF103088">
    <property type="entry name" value="OmpA-like"/>
    <property type="match status" value="1"/>
</dbReference>
<feature type="region of interest" description="Disordered" evidence="8">
    <location>
        <begin position="202"/>
        <end position="227"/>
    </location>
</feature>
<dbReference type="GO" id="GO:0005886">
    <property type="term" value="C:plasma membrane"/>
    <property type="evidence" value="ECO:0007669"/>
    <property type="project" value="UniProtKB-SubCell"/>
</dbReference>
<feature type="domain" description="OmpA-like" evidence="10">
    <location>
        <begin position="116"/>
        <end position="237"/>
    </location>
</feature>
<evidence type="ECO:0000313" key="11">
    <source>
        <dbReference type="EMBL" id="MBF8435693.1"/>
    </source>
</evidence>
<dbReference type="InterPro" id="IPR050330">
    <property type="entry name" value="Bact_OuterMem_StrucFunc"/>
</dbReference>
<evidence type="ECO:0000256" key="7">
    <source>
        <dbReference type="PROSITE-ProRule" id="PRU00473"/>
    </source>
</evidence>
<dbReference type="PANTHER" id="PTHR30329:SF21">
    <property type="entry name" value="LIPOPROTEIN YIAD-RELATED"/>
    <property type="match status" value="1"/>
</dbReference>
<feature type="transmembrane region" description="Helical" evidence="9">
    <location>
        <begin position="21"/>
        <end position="39"/>
    </location>
</feature>
<evidence type="ECO:0000259" key="10">
    <source>
        <dbReference type="PROSITE" id="PS51123"/>
    </source>
</evidence>
<dbReference type="InterPro" id="IPR025713">
    <property type="entry name" value="MotB-like_N_dom"/>
</dbReference>
<keyword evidence="6 7" id="KW-0472">Membrane</keyword>
<comment type="similarity">
    <text evidence="2">Belongs to the MotB family.</text>
</comment>
<evidence type="ECO:0000256" key="1">
    <source>
        <dbReference type="ARBA" id="ARBA00004162"/>
    </source>
</evidence>
<evidence type="ECO:0000256" key="8">
    <source>
        <dbReference type="SAM" id="MobiDB-lite"/>
    </source>
</evidence>
<dbReference type="CDD" id="cd07185">
    <property type="entry name" value="OmpA_C-like"/>
    <property type="match status" value="1"/>
</dbReference>
<organism evidence="11 12">
    <name type="scientific">Halonatronomonas betaini</name>
    <dbReference type="NCBI Taxonomy" id="2778430"/>
    <lineage>
        <taxon>Bacteria</taxon>
        <taxon>Bacillati</taxon>
        <taxon>Bacillota</taxon>
        <taxon>Clostridia</taxon>
        <taxon>Halanaerobiales</taxon>
        <taxon>Halarsenatibacteraceae</taxon>
        <taxon>Halonatronomonas</taxon>
    </lineage>
</organism>
<gene>
    <name evidence="11" type="ORF">I0Q91_01245</name>
</gene>
<dbReference type="InterPro" id="IPR036737">
    <property type="entry name" value="OmpA-like_sf"/>
</dbReference>
<dbReference type="AlphaFoldDB" id="A0A931AMT9"/>
<evidence type="ECO:0000256" key="6">
    <source>
        <dbReference type="ARBA" id="ARBA00023136"/>
    </source>
</evidence>
<evidence type="ECO:0000256" key="9">
    <source>
        <dbReference type="SAM" id="Phobius"/>
    </source>
</evidence>
<dbReference type="Proteomes" id="UP000621436">
    <property type="component" value="Unassembled WGS sequence"/>
</dbReference>
<dbReference type="Pfam" id="PF00691">
    <property type="entry name" value="OmpA"/>
    <property type="match status" value="1"/>
</dbReference>